<dbReference type="GO" id="GO:0051959">
    <property type="term" value="F:dynein light intermediate chain binding"/>
    <property type="evidence" value="ECO:0007669"/>
    <property type="project" value="TreeGrafter"/>
</dbReference>
<dbReference type="GO" id="GO:0005813">
    <property type="term" value="C:centrosome"/>
    <property type="evidence" value="ECO:0007669"/>
    <property type="project" value="TreeGrafter"/>
</dbReference>
<feature type="coiled-coil region" evidence="1">
    <location>
        <begin position="457"/>
        <end position="533"/>
    </location>
</feature>
<keyword evidence="5" id="KW-1185">Reference proteome</keyword>
<keyword evidence="3" id="KW-0732">Signal</keyword>
<feature type="chain" id="PRO_5043140086" evidence="3">
    <location>
        <begin position="16"/>
        <end position="796"/>
    </location>
</feature>
<dbReference type="Proteomes" id="UP000270296">
    <property type="component" value="Unassembled WGS sequence"/>
</dbReference>
<feature type="coiled-coil region" evidence="1">
    <location>
        <begin position="343"/>
        <end position="430"/>
    </location>
</feature>
<dbReference type="PANTHER" id="PTHR18947">
    <property type="entry name" value="HOOK PROTEINS"/>
    <property type="match status" value="1"/>
</dbReference>
<dbReference type="GO" id="GO:0031122">
    <property type="term" value="P:cytoplasmic microtubule organization"/>
    <property type="evidence" value="ECO:0007669"/>
    <property type="project" value="TreeGrafter"/>
</dbReference>
<feature type="region of interest" description="Disordered" evidence="2">
    <location>
        <begin position="682"/>
        <end position="710"/>
    </location>
</feature>
<feature type="coiled-coil region" evidence="1">
    <location>
        <begin position="189"/>
        <end position="257"/>
    </location>
</feature>
<dbReference type="WBParaSite" id="SBAD_0000489801-mRNA-1">
    <property type="protein sequence ID" value="SBAD_0000489801-mRNA-1"/>
    <property type="gene ID" value="SBAD_0000489801"/>
</dbReference>
<dbReference type="AlphaFoldDB" id="A0A183IM56"/>
<dbReference type="PANTHER" id="PTHR18947:SF28">
    <property type="entry name" value="GIRDIN, ISOFORM A"/>
    <property type="match status" value="1"/>
</dbReference>
<evidence type="ECO:0000313" key="4">
    <source>
        <dbReference type="EMBL" id="VDP05193.1"/>
    </source>
</evidence>
<evidence type="ECO:0000313" key="6">
    <source>
        <dbReference type="WBParaSite" id="SBAD_0000489801-mRNA-1"/>
    </source>
</evidence>
<evidence type="ECO:0000256" key="2">
    <source>
        <dbReference type="SAM" id="MobiDB-lite"/>
    </source>
</evidence>
<accession>A0A183IM56</accession>
<dbReference type="EMBL" id="UZAM01008494">
    <property type="protein sequence ID" value="VDP05193.1"/>
    <property type="molecule type" value="Genomic_DNA"/>
</dbReference>
<organism evidence="6">
    <name type="scientific">Soboliphyme baturini</name>
    <dbReference type="NCBI Taxonomy" id="241478"/>
    <lineage>
        <taxon>Eukaryota</taxon>
        <taxon>Metazoa</taxon>
        <taxon>Ecdysozoa</taxon>
        <taxon>Nematoda</taxon>
        <taxon>Enoplea</taxon>
        <taxon>Dorylaimia</taxon>
        <taxon>Dioctophymatida</taxon>
        <taxon>Dioctophymatoidea</taxon>
        <taxon>Soboliphymatidae</taxon>
        <taxon>Soboliphyme</taxon>
    </lineage>
</organism>
<protein>
    <submittedName>
        <fullName evidence="6">HOOK_N domain-containing protein</fullName>
    </submittedName>
</protein>
<feature type="coiled-coil region" evidence="1">
    <location>
        <begin position="736"/>
        <end position="777"/>
    </location>
</feature>
<dbReference type="SUPFAM" id="SSF116907">
    <property type="entry name" value="Hook domain"/>
    <property type="match status" value="1"/>
</dbReference>
<dbReference type="GO" id="GO:0005737">
    <property type="term" value="C:cytoplasm"/>
    <property type="evidence" value="ECO:0007669"/>
    <property type="project" value="TreeGrafter"/>
</dbReference>
<evidence type="ECO:0000256" key="1">
    <source>
        <dbReference type="SAM" id="Coils"/>
    </source>
</evidence>
<dbReference type="Gene3D" id="6.10.250.1080">
    <property type="match status" value="1"/>
</dbReference>
<dbReference type="GO" id="GO:0008017">
    <property type="term" value="F:microtubule binding"/>
    <property type="evidence" value="ECO:0007669"/>
    <property type="project" value="TreeGrafter"/>
</dbReference>
<dbReference type="GO" id="GO:0030705">
    <property type="term" value="P:cytoskeleton-dependent intracellular transport"/>
    <property type="evidence" value="ECO:0007669"/>
    <property type="project" value="TreeGrafter"/>
</dbReference>
<keyword evidence="1" id="KW-0175">Coiled coil</keyword>
<feature type="coiled-coil region" evidence="1">
    <location>
        <begin position="558"/>
        <end position="585"/>
    </location>
</feature>
<dbReference type="Gene3D" id="1.10.418.10">
    <property type="entry name" value="Calponin-like domain"/>
    <property type="match status" value="1"/>
</dbReference>
<name>A0A183IM56_9BILA</name>
<dbReference type="InterPro" id="IPR036872">
    <property type="entry name" value="CH_dom_sf"/>
</dbReference>
<reference evidence="6" key="1">
    <citation type="submission" date="2016-06" db="UniProtKB">
        <authorList>
            <consortium name="WormBaseParasite"/>
        </authorList>
    </citation>
    <scope>IDENTIFICATION</scope>
</reference>
<sequence>MKKLLLLLLGSAVQSEKKEEFVNQIKNLDVNLQQSIVEEIRKVTQDADYVVNVQQMATSEFASHGGDGGDGTKALLHSLVRLVEERNSYAHLVLDLNQEQESDASSVQSMCSGLKLPESQQHEMRDDFAERHTGIEVADLKAKLRRMRQDLEEKIEIIGMHKEDIVEKDEIIMKLRKENLELTKEMRASKDYRDEVDMLREKVDGVERLEKECQKYKEKLMEMNFYKSRVEELRQENDVLIETKNMLEDQIGNLRQRLLQSSTCEAEVLRLQRMISNLQQDMKMEHERMDSVLDDNSRLQKELRESMKKACDLERELDRMKSPIDSPTFNDGAVARSISDQMNDSLNSKLLRLELENQKLQGKLDECKEHQPSTLSVYKAENEELRQTVNALREQNAKDSSKMSKQQESNLQLLQTVNRLEKELQSRDEQHRFDVEQLKAEVAQSSSDKASCIEAALAKTKNDLETARTRSDDLEVQNDQLNSKNRALESEVLRLKSDVNQLHDQLNVAISDRSTLEGRLSSVERENRCLEKENLKFKHLLQCSDAESESRRSRVVDLERRVEELSSLQTECVELKKAHGEAEADKKAAYQQLDIERRKATALGDDLINEKRRCRQLEDHVRYVRSCLSLEPPGSNDDFDQFNECVARCVADLRNQILALQSRCLQKEKEIEQLTDSNAIASVPVAPYDHSGNGSSVDDRTQRPTTDSESTANAAAAAVAATADLTNKNFLLIEENRNVRHQVFILQDQIKRLQDDVRTVRNENALLRQQIRDLQIQLCGSETTQSVVENNLFCFF</sequence>
<evidence type="ECO:0000256" key="3">
    <source>
        <dbReference type="SAM" id="SignalP"/>
    </source>
</evidence>
<proteinExistence type="predicted"/>
<reference evidence="4 5" key="2">
    <citation type="submission" date="2018-11" db="EMBL/GenBank/DDBJ databases">
        <authorList>
            <consortium name="Pathogen Informatics"/>
        </authorList>
    </citation>
    <scope>NUCLEOTIDE SEQUENCE [LARGE SCALE GENOMIC DNA]</scope>
</reference>
<gene>
    <name evidence="4" type="ORF">SBAD_LOCUS4702</name>
</gene>
<feature type="signal peptide" evidence="3">
    <location>
        <begin position="1"/>
        <end position="15"/>
    </location>
</feature>
<feature type="coiled-coil region" evidence="1">
    <location>
        <begin position="650"/>
        <end position="677"/>
    </location>
</feature>
<evidence type="ECO:0000313" key="5">
    <source>
        <dbReference type="Proteomes" id="UP000270296"/>
    </source>
</evidence>
<dbReference type="OrthoDB" id="10254988at2759"/>